<dbReference type="AlphaFoldDB" id="A0A4R5UED6"/>
<dbReference type="Pfam" id="PF00248">
    <property type="entry name" value="Aldo_ket_red"/>
    <property type="match status" value="1"/>
</dbReference>
<dbReference type="PANTHER" id="PTHR43312:SF1">
    <property type="entry name" value="NADP-DEPENDENT OXIDOREDUCTASE DOMAIN-CONTAINING PROTEIN"/>
    <property type="match status" value="1"/>
</dbReference>
<dbReference type="InterPro" id="IPR023210">
    <property type="entry name" value="NADP_OxRdtase_dom"/>
</dbReference>
<name>A0A4R5UED6_9GAMM</name>
<protein>
    <submittedName>
        <fullName evidence="2">Aldo/keto reductase</fullName>
    </submittedName>
</protein>
<dbReference type="InterPro" id="IPR036812">
    <property type="entry name" value="NAD(P)_OxRdtase_dom_sf"/>
</dbReference>
<dbReference type="SUPFAM" id="SSF51430">
    <property type="entry name" value="NAD(P)-linked oxidoreductase"/>
    <property type="match status" value="1"/>
</dbReference>
<dbReference type="OrthoDB" id="8563187at2"/>
<dbReference type="PROSITE" id="PS51318">
    <property type="entry name" value="TAT"/>
    <property type="match status" value="1"/>
</dbReference>
<feature type="domain" description="NADP-dependent oxidoreductase" evidence="1">
    <location>
        <begin position="47"/>
        <end position="300"/>
    </location>
</feature>
<organism evidence="2 3">
    <name type="scientific">Luteimonas terrae</name>
    <dbReference type="NCBI Taxonomy" id="1530191"/>
    <lineage>
        <taxon>Bacteria</taxon>
        <taxon>Pseudomonadati</taxon>
        <taxon>Pseudomonadota</taxon>
        <taxon>Gammaproteobacteria</taxon>
        <taxon>Lysobacterales</taxon>
        <taxon>Lysobacteraceae</taxon>
        <taxon>Luteimonas</taxon>
    </lineage>
</organism>
<accession>A0A4R5UED6</accession>
<dbReference type="Proteomes" id="UP000295543">
    <property type="component" value="Unassembled WGS sequence"/>
</dbReference>
<evidence type="ECO:0000313" key="3">
    <source>
        <dbReference type="Proteomes" id="UP000295543"/>
    </source>
</evidence>
<dbReference type="CDD" id="cd19095">
    <property type="entry name" value="AKR_PA4992-like"/>
    <property type="match status" value="1"/>
</dbReference>
<proteinExistence type="predicted"/>
<dbReference type="EMBL" id="SMTG01000002">
    <property type="protein sequence ID" value="TDK33591.1"/>
    <property type="molecule type" value="Genomic_DNA"/>
</dbReference>
<evidence type="ECO:0000313" key="2">
    <source>
        <dbReference type="EMBL" id="TDK33591.1"/>
    </source>
</evidence>
<dbReference type="InterPro" id="IPR053135">
    <property type="entry name" value="AKR2_Oxidoreductase"/>
</dbReference>
<reference evidence="2 3" key="1">
    <citation type="submission" date="2019-03" db="EMBL/GenBank/DDBJ databases">
        <title>Luteimonas zhaokaii sp.nov., isolated from the rectal contents of Plateau pika in Yushu, Qinghai Province, China.</title>
        <authorList>
            <person name="Zhang G."/>
        </authorList>
    </citation>
    <scope>NUCLEOTIDE SEQUENCE [LARGE SCALE GENOMIC DNA]</scope>
    <source>
        <strain evidence="2 3">THG-MD21</strain>
    </source>
</reference>
<dbReference type="RefSeq" id="WP_133393020.1">
    <property type="nucleotide sequence ID" value="NZ_SMTG01000002.1"/>
</dbReference>
<keyword evidence="3" id="KW-1185">Reference proteome</keyword>
<dbReference type="InterPro" id="IPR006311">
    <property type="entry name" value="TAT_signal"/>
</dbReference>
<gene>
    <name evidence="2" type="ORF">E2F49_06190</name>
</gene>
<dbReference type="PANTHER" id="PTHR43312">
    <property type="entry name" value="D-THREO-ALDOSE 1-DEHYDROGENASE"/>
    <property type="match status" value="1"/>
</dbReference>
<sequence length="316" mass="33943">MVTRRDALKLSLGAGLSLALPGSLLAAMPAPLLTRAIPSSGQRIPVVGLGSSATFSSTARDNASALDDVLRALVEQGGAVFDTAPSYGASEEVAGKAVQRLGISDRVFWATKVNVAGREADAKADPAAARAQIEASFERLGRETIDLIQVHNLGDVPTQLGILKALKAEKRVRYIGVTSTSKPAYPRLIETMRNEPLDFIGVDYAIDNRDVEETILPLAAERRIGVLVYAPFGRTRLWNRVEGRDLPDWAADFDATSWGQFFLKFVLSHPAVTCVTPATSRVSNLIDNLGAGRGRLPDADQRRRMVAFIDGLPPAA</sequence>
<evidence type="ECO:0000259" key="1">
    <source>
        <dbReference type="Pfam" id="PF00248"/>
    </source>
</evidence>
<comment type="caution">
    <text evidence="2">The sequence shown here is derived from an EMBL/GenBank/DDBJ whole genome shotgun (WGS) entry which is preliminary data.</text>
</comment>
<dbReference type="Gene3D" id="3.20.20.100">
    <property type="entry name" value="NADP-dependent oxidoreductase domain"/>
    <property type="match status" value="1"/>
</dbReference>